<name>A0ABV4K005_9BACT</name>
<keyword evidence="2" id="KW-0472">Membrane</keyword>
<dbReference type="Proteomes" id="UP001568698">
    <property type="component" value="Unassembled WGS sequence"/>
</dbReference>
<reference evidence="3 4" key="1">
    <citation type="submission" date="2024-08" db="EMBL/GenBank/DDBJ databases">
        <title>Sulfate-reducing bacteria isolated from formation water of the oil field in Kazakhstan and description of Pseudodesulfovibrio sp.</title>
        <authorList>
            <person name="Bidzhieva S.K."/>
            <person name="Tourova T.P."/>
            <person name="Grouzdev D.S."/>
            <person name="Beletsky A.V."/>
            <person name="Sokolova D.S."/>
            <person name="Samigullina S.R."/>
            <person name="Poltaraus A.B."/>
            <person name="Avtukh A.N."/>
            <person name="Tereshina V.M."/>
            <person name="Zhaparov N.S."/>
            <person name="Mardanov A.V."/>
            <person name="Nazina T.N."/>
        </authorList>
    </citation>
    <scope>NUCLEOTIDE SEQUENCE [LARGE SCALE GENOMIC DNA]</scope>
    <source>
        <strain evidence="3 4">9FUS</strain>
    </source>
</reference>
<evidence type="ECO:0000256" key="1">
    <source>
        <dbReference type="SAM" id="MobiDB-lite"/>
    </source>
</evidence>
<evidence type="ECO:0000256" key="2">
    <source>
        <dbReference type="SAM" id="Phobius"/>
    </source>
</evidence>
<accession>A0ABV4K005</accession>
<keyword evidence="2" id="KW-0812">Transmembrane</keyword>
<protein>
    <submittedName>
        <fullName evidence="3">Uncharacterized protein</fullName>
    </submittedName>
</protein>
<feature type="region of interest" description="Disordered" evidence="1">
    <location>
        <begin position="36"/>
        <end position="56"/>
    </location>
</feature>
<keyword evidence="2" id="KW-1133">Transmembrane helix</keyword>
<gene>
    <name evidence="3" type="ORF">AB6M95_05990</name>
</gene>
<organism evidence="3 4">
    <name type="scientific">Pseudodesulfovibrio karagichevae</name>
    <dbReference type="NCBI Taxonomy" id="3239305"/>
    <lineage>
        <taxon>Bacteria</taxon>
        <taxon>Pseudomonadati</taxon>
        <taxon>Thermodesulfobacteriota</taxon>
        <taxon>Desulfovibrionia</taxon>
        <taxon>Desulfovibrionales</taxon>
        <taxon>Desulfovibrionaceae</taxon>
    </lineage>
</organism>
<sequence>MVENVTDYDDLYFWILLSCAVLILFSVALAMHIKARRPAGSKGHRDDDGDRPEDIRADGYIDSFANHIEEAGGSMPPVVRLTLVGVIAWWVIYLVLYWTP</sequence>
<proteinExistence type="predicted"/>
<evidence type="ECO:0000313" key="4">
    <source>
        <dbReference type="Proteomes" id="UP001568698"/>
    </source>
</evidence>
<dbReference type="RefSeq" id="WP_371385831.1">
    <property type="nucleotide sequence ID" value="NZ_JBGLYH010000011.1"/>
</dbReference>
<feature type="transmembrane region" description="Helical" evidence="2">
    <location>
        <begin position="12"/>
        <end position="33"/>
    </location>
</feature>
<feature type="transmembrane region" description="Helical" evidence="2">
    <location>
        <begin position="78"/>
        <end position="98"/>
    </location>
</feature>
<comment type="caution">
    <text evidence="3">The sequence shown here is derived from an EMBL/GenBank/DDBJ whole genome shotgun (WGS) entry which is preliminary data.</text>
</comment>
<keyword evidence="4" id="KW-1185">Reference proteome</keyword>
<evidence type="ECO:0000313" key="3">
    <source>
        <dbReference type="EMBL" id="MEZ7196293.1"/>
    </source>
</evidence>
<dbReference type="EMBL" id="JBGLYH010000011">
    <property type="protein sequence ID" value="MEZ7196293.1"/>
    <property type="molecule type" value="Genomic_DNA"/>
</dbReference>
<feature type="compositionally biased region" description="Basic and acidic residues" evidence="1">
    <location>
        <begin position="43"/>
        <end position="56"/>
    </location>
</feature>